<feature type="region of interest" description="Disordered" evidence="1">
    <location>
        <begin position="86"/>
        <end position="108"/>
    </location>
</feature>
<proteinExistence type="predicted"/>
<protein>
    <submittedName>
        <fullName evidence="2">Uncharacterized protein</fullName>
    </submittedName>
</protein>
<reference evidence="2" key="1">
    <citation type="submission" date="2010-02" db="EMBL/GenBank/DDBJ databases">
        <title>Sequencing and annotation of the Blastocystis hominis genome.</title>
        <authorList>
            <person name="Wincker P."/>
        </authorList>
    </citation>
    <scope>NUCLEOTIDE SEQUENCE</scope>
    <source>
        <strain evidence="2">Singapore isolate B</strain>
    </source>
</reference>
<evidence type="ECO:0000256" key="1">
    <source>
        <dbReference type="SAM" id="MobiDB-lite"/>
    </source>
</evidence>
<dbReference type="GeneID" id="24918351"/>
<accession>D8LX16</accession>
<gene>
    <name evidence="2" type="ORF">GSBLH_T00001072001</name>
</gene>
<evidence type="ECO:0000313" key="3">
    <source>
        <dbReference type="Proteomes" id="UP000008312"/>
    </source>
</evidence>
<dbReference type="Proteomes" id="UP000008312">
    <property type="component" value="Unassembled WGS sequence"/>
</dbReference>
<keyword evidence="3" id="KW-1185">Reference proteome</keyword>
<evidence type="ECO:0000313" key="2">
    <source>
        <dbReference type="EMBL" id="CBK20811.2"/>
    </source>
</evidence>
<name>D8LX16_BLAHO</name>
<dbReference type="OrthoDB" id="10264376at2759"/>
<sequence length="108" mass="12292">MLHSGGKTAWTTSGPIIPETGLPMISGGQGLGFEEAEVLSKVDKKDLNMDPREALIRHANDTTKDRQAEYFTKVFQKNQPKPIFAKRTLERDLDEEEEKKRKRVTINH</sequence>
<dbReference type="RefSeq" id="XP_012894859.1">
    <property type="nucleotide sequence ID" value="XM_013039405.1"/>
</dbReference>
<feature type="region of interest" description="Disordered" evidence="1">
    <location>
        <begin position="1"/>
        <end position="20"/>
    </location>
</feature>
<dbReference type="EMBL" id="FN668639">
    <property type="protein sequence ID" value="CBK20811.2"/>
    <property type="molecule type" value="Genomic_DNA"/>
</dbReference>
<dbReference type="AlphaFoldDB" id="D8LX16"/>
<dbReference type="InParanoid" id="D8LX16"/>
<organism evidence="2">
    <name type="scientific">Blastocystis hominis</name>
    <dbReference type="NCBI Taxonomy" id="12968"/>
    <lineage>
        <taxon>Eukaryota</taxon>
        <taxon>Sar</taxon>
        <taxon>Stramenopiles</taxon>
        <taxon>Bigyra</taxon>
        <taxon>Opalozoa</taxon>
        <taxon>Opalinata</taxon>
        <taxon>Blastocystidae</taxon>
        <taxon>Blastocystis</taxon>
    </lineage>
</organism>